<feature type="compositionally biased region" description="Basic and acidic residues" evidence="1">
    <location>
        <begin position="137"/>
        <end position="149"/>
    </location>
</feature>
<evidence type="ECO:0000313" key="3">
    <source>
        <dbReference type="Proteomes" id="UP001279410"/>
    </source>
</evidence>
<feature type="region of interest" description="Disordered" evidence="1">
    <location>
        <begin position="1"/>
        <end position="395"/>
    </location>
</feature>
<feature type="compositionally biased region" description="Polar residues" evidence="1">
    <location>
        <begin position="150"/>
        <end position="159"/>
    </location>
</feature>
<proteinExistence type="predicted"/>
<keyword evidence="3" id="KW-1185">Reference proteome</keyword>
<protein>
    <submittedName>
        <fullName evidence="2">Trichohyalin-like protein</fullName>
    </submittedName>
</protein>
<comment type="caution">
    <text evidence="2">The sequence shown here is derived from an EMBL/GenBank/DDBJ whole genome shotgun (WGS) entry which is preliminary data.</text>
</comment>
<feature type="compositionally biased region" description="Basic and acidic residues" evidence="1">
    <location>
        <begin position="258"/>
        <end position="271"/>
    </location>
</feature>
<dbReference type="EMBL" id="BRZM01000311">
    <property type="protein sequence ID" value="GLD69971.1"/>
    <property type="molecule type" value="Genomic_DNA"/>
</dbReference>
<accession>A0AAD3NBL4</accession>
<feature type="compositionally biased region" description="Basic and acidic residues" evidence="1">
    <location>
        <begin position="164"/>
        <end position="175"/>
    </location>
</feature>
<evidence type="ECO:0000313" key="2">
    <source>
        <dbReference type="EMBL" id="GLD69971.1"/>
    </source>
</evidence>
<name>A0AAD3NBL4_LATJO</name>
<reference evidence="2" key="1">
    <citation type="submission" date="2022-08" db="EMBL/GenBank/DDBJ databases">
        <title>Genome sequencing of akame (Lates japonicus).</title>
        <authorList>
            <person name="Hashiguchi Y."/>
            <person name="Takahashi H."/>
        </authorList>
    </citation>
    <scope>NUCLEOTIDE SEQUENCE</scope>
    <source>
        <strain evidence="2">Kochi</strain>
    </source>
</reference>
<feature type="compositionally biased region" description="Polar residues" evidence="1">
    <location>
        <begin position="1"/>
        <end position="12"/>
    </location>
</feature>
<feature type="compositionally biased region" description="Polar residues" evidence="1">
    <location>
        <begin position="204"/>
        <end position="216"/>
    </location>
</feature>
<organism evidence="2 3">
    <name type="scientific">Lates japonicus</name>
    <name type="common">Japanese lates</name>
    <dbReference type="NCBI Taxonomy" id="270547"/>
    <lineage>
        <taxon>Eukaryota</taxon>
        <taxon>Metazoa</taxon>
        <taxon>Chordata</taxon>
        <taxon>Craniata</taxon>
        <taxon>Vertebrata</taxon>
        <taxon>Euteleostomi</taxon>
        <taxon>Actinopterygii</taxon>
        <taxon>Neopterygii</taxon>
        <taxon>Teleostei</taxon>
        <taxon>Neoteleostei</taxon>
        <taxon>Acanthomorphata</taxon>
        <taxon>Carangaria</taxon>
        <taxon>Carangaria incertae sedis</taxon>
        <taxon>Centropomidae</taxon>
        <taxon>Lates</taxon>
    </lineage>
</organism>
<gene>
    <name evidence="2" type="ORF">AKAME5_002128800</name>
</gene>
<dbReference type="Proteomes" id="UP001279410">
    <property type="component" value="Unassembled WGS sequence"/>
</dbReference>
<feature type="compositionally biased region" description="Low complexity" evidence="1">
    <location>
        <begin position="45"/>
        <end position="56"/>
    </location>
</feature>
<sequence>MERSIETSQTRGASKPKPTLAPKPRLTPKPFSLQKNTTIRSIHAPKTVPTTVKSTTNQTGKSEAAGVPKATVTAKAQKPPQPTTTPASKPSSVSAHTKDKPKTTKESKTSPHQEATLDSSVAPGESDPASQTAPLKETPKSEPLQKDDVIQTNHTTPTDFVTDPEQKDGKKKEDEAPTSVVQKPEESGSNDSSVANPAYRWGSTRKSLSTELTSKFESGGVPQPPQPTISVSRSNTKEDSNKPVASDPERIQTATEPSNRESDEGGLKEDYSGGGSIKRRISLLFDSSSRPEVMTKREEPEIINSVGGVKERIKHWAAETSSEGPKAEKKPQVVPRPRSRSFEPAAAPTVEKTPKTPHVEPPATGTLSAQAEDPRPKVSPAEPPSEPPVETSKDA</sequence>
<dbReference type="AlphaFoldDB" id="A0AAD3NBL4"/>
<feature type="compositionally biased region" description="Low complexity" evidence="1">
    <location>
        <begin position="73"/>
        <end position="92"/>
    </location>
</feature>
<feature type="compositionally biased region" description="Basic and acidic residues" evidence="1">
    <location>
        <begin position="96"/>
        <end position="111"/>
    </location>
</feature>
<evidence type="ECO:0000256" key="1">
    <source>
        <dbReference type="SAM" id="MobiDB-lite"/>
    </source>
</evidence>